<dbReference type="PIRSF" id="PIRSF000847">
    <property type="entry name" value="Phos_ph_gly_syn"/>
    <property type="match status" value="1"/>
</dbReference>
<dbReference type="NCBIfam" id="TIGR00560">
    <property type="entry name" value="pgsA"/>
    <property type="match status" value="1"/>
</dbReference>
<keyword evidence="8 17" id="KW-0812">Transmembrane</keyword>
<dbReference type="EMBL" id="CP103416">
    <property type="protein sequence ID" value="UVW33806.1"/>
    <property type="molecule type" value="Genomic_DNA"/>
</dbReference>
<proteinExistence type="inferred from homology"/>
<keyword evidence="9 17" id="KW-1133">Transmembrane helix</keyword>
<accession>A0ABY5TMU4</accession>
<keyword evidence="13" id="KW-1208">Phospholipid metabolism</keyword>
<evidence type="ECO:0000256" key="8">
    <source>
        <dbReference type="ARBA" id="ARBA00022692"/>
    </source>
</evidence>
<organism evidence="18 19">
    <name type="scientific">SAR92 clade bacterium H455</name>
    <dbReference type="NCBI Taxonomy" id="2974818"/>
    <lineage>
        <taxon>Bacteria</taxon>
        <taxon>Pseudomonadati</taxon>
        <taxon>Pseudomonadota</taxon>
        <taxon>Gammaproteobacteria</taxon>
        <taxon>Cellvibrionales</taxon>
        <taxon>Porticoccaceae</taxon>
        <taxon>SAR92 clade</taxon>
    </lineage>
</organism>
<evidence type="ECO:0000256" key="16">
    <source>
        <dbReference type="RuleBase" id="RU003750"/>
    </source>
</evidence>
<gene>
    <name evidence="18" type="primary">pgsA</name>
    <name evidence="18" type="ORF">NYF23_07060</name>
</gene>
<comment type="catalytic activity">
    <reaction evidence="14">
        <text>a CDP-1,2-diacyl-sn-glycerol + sn-glycerol 3-phosphate = a 1,2-diacyl-sn-glycero-3-phospho-(1'-sn-glycero-3'-phosphate) + CMP + H(+)</text>
        <dbReference type="Rhea" id="RHEA:12593"/>
        <dbReference type="ChEBI" id="CHEBI:15378"/>
        <dbReference type="ChEBI" id="CHEBI:57597"/>
        <dbReference type="ChEBI" id="CHEBI:58332"/>
        <dbReference type="ChEBI" id="CHEBI:60110"/>
        <dbReference type="ChEBI" id="CHEBI:60377"/>
        <dbReference type="EC" id="2.7.8.5"/>
    </reaction>
</comment>
<evidence type="ECO:0000256" key="15">
    <source>
        <dbReference type="NCBIfam" id="TIGR00560"/>
    </source>
</evidence>
<evidence type="ECO:0000313" key="19">
    <source>
        <dbReference type="Proteomes" id="UP001059934"/>
    </source>
</evidence>
<dbReference type="EC" id="2.7.8.5" evidence="4 15"/>
<dbReference type="GO" id="GO:0008444">
    <property type="term" value="F:CDP-diacylglycerol-glycerol-3-phosphate 3-phosphatidyltransferase activity"/>
    <property type="evidence" value="ECO:0007669"/>
    <property type="project" value="UniProtKB-EC"/>
</dbReference>
<dbReference type="Gene3D" id="1.20.120.1760">
    <property type="match status" value="1"/>
</dbReference>
<feature type="transmembrane region" description="Helical" evidence="17">
    <location>
        <begin position="119"/>
        <end position="143"/>
    </location>
</feature>
<dbReference type="InterPro" id="IPR000462">
    <property type="entry name" value="CDP-OH_P_trans"/>
</dbReference>
<dbReference type="InterPro" id="IPR050324">
    <property type="entry name" value="CDP-alcohol_PTase-I"/>
</dbReference>
<keyword evidence="10" id="KW-0443">Lipid metabolism</keyword>
<keyword evidence="19" id="KW-1185">Reference proteome</keyword>
<evidence type="ECO:0000256" key="7">
    <source>
        <dbReference type="ARBA" id="ARBA00022679"/>
    </source>
</evidence>
<evidence type="ECO:0000256" key="4">
    <source>
        <dbReference type="ARBA" id="ARBA00013170"/>
    </source>
</evidence>
<keyword evidence="11 17" id="KW-0472">Membrane</keyword>
<evidence type="ECO:0000256" key="12">
    <source>
        <dbReference type="ARBA" id="ARBA00023209"/>
    </source>
</evidence>
<feature type="transmembrane region" description="Helical" evidence="17">
    <location>
        <begin position="149"/>
        <end position="170"/>
    </location>
</feature>
<protein>
    <recommendedName>
        <fullName evidence="5 15">CDP-diacylglycerol--glycerol-3-phosphate 3-phosphatidyltransferase</fullName>
        <ecNumber evidence="4 15">2.7.8.5</ecNumber>
    </recommendedName>
</protein>
<dbReference type="InterPro" id="IPR048254">
    <property type="entry name" value="CDP_ALCOHOL_P_TRANSF_CS"/>
</dbReference>
<comment type="similarity">
    <text evidence="3 16">Belongs to the CDP-alcohol phosphatidyltransferase class-I family.</text>
</comment>
<name>A0ABY5TMU4_9GAMM</name>
<evidence type="ECO:0000256" key="10">
    <source>
        <dbReference type="ARBA" id="ARBA00023098"/>
    </source>
</evidence>
<evidence type="ECO:0000256" key="3">
    <source>
        <dbReference type="ARBA" id="ARBA00010441"/>
    </source>
</evidence>
<evidence type="ECO:0000256" key="9">
    <source>
        <dbReference type="ARBA" id="ARBA00022989"/>
    </source>
</evidence>
<evidence type="ECO:0000256" key="11">
    <source>
        <dbReference type="ARBA" id="ARBA00023136"/>
    </source>
</evidence>
<evidence type="ECO:0000256" key="1">
    <source>
        <dbReference type="ARBA" id="ARBA00004141"/>
    </source>
</evidence>
<dbReference type="PANTHER" id="PTHR14269:SF62">
    <property type="entry name" value="CDP-DIACYLGLYCEROL--GLYCEROL-3-PHOSPHATE 3-PHOSPHATIDYLTRANSFERASE 1, CHLOROPLASTIC"/>
    <property type="match status" value="1"/>
</dbReference>
<dbReference type="Pfam" id="PF01066">
    <property type="entry name" value="CDP-OH_P_transf"/>
    <property type="match status" value="1"/>
</dbReference>
<evidence type="ECO:0000256" key="13">
    <source>
        <dbReference type="ARBA" id="ARBA00023264"/>
    </source>
</evidence>
<evidence type="ECO:0000256" key="17">
    <source>
        <dbReference type="SAM" id="Phobius"/>
    </source>
</evidence>
<comment type="pathway">
    <text evidence="2">Phospholipid metabolism; phosphatidylglycerol biosynthesis; phosphatidylglycerol from CDP-diacylglycerol: step 1/2.</text>
</comment>
<dbReference type="InterPro" id="IPR004570">
    <property type="entry name" value="Phosphatidylglycerol_P_synth"/>
</dbReference>
<evidence type="ECO:0000256" key="14">
    <source>
        <dbReference type="ARBA" id="ARBA00048586"/>
    </source>
</evidence>
<keyword evidence="7 16" id="KW-0808">Transferase</keyword>
<evidence type="ECO:0000256" key="6">
    <source>
        <dbReference type="ARBA" id="ARBA00022516"/>
    </source>
</evidence>
<sequence length="187" mass="20601">MWNLPNILTLLRIGLIPVFIAIYYSSWEWHNLIAAAVFGVAAATDWVDGYMARKYDQVTPFGAFLDPVADKLIVVAAMVMLLEVHASPWFSVASIIIIGREIVISALREWMAEMGYSGTVAVAMIGKVKTWVQMVAIAVLLAAKPENELLTNLGFIAIYIAAGLTLWSMIHYLRAAWPQLSGTTTSK</sequence>
<evidence type="ECO:0000313" key="18">
    <source>
        <dbReference type="EMBL" id="UVW33806.1"/>
    </source>
</evidence>
<dbReference type="PANTHER" id="PTHR14269">
    <property type="entry name" value="CDP-DIACYLGLYCEROL--GLYCEROL-3-PHOSPHATE 3-PHOSPHATIDYLTRANSFERASE-RELATED"/>
    <property type="match status" value="1"/>
</dbReference>
<evidence type="ECO:0000256" key="2">
    <source>
        <dbReference type="ARBA" id="ARBA00005042"/>
    </source>
</evidence>
<reference evidence="18" key="1">
    <citation type="submission" date="2022-08" db="EMBL/GenBank/DDBJ databases">
        <title>Catabolic pathway analysis in culturable SAR92 clade bacteria reveals their overlooked roles in DMSP degradation in coastal seas.</title>
        <authorList>
            <person name="He X."/>
            <person name="Zhang X."/>
            <person name="Zhang Y."/>
        </authorList>
    </citation>
    <scope>NUCLEOTIDE SEQUENCE</scope>
    <source>
        <strain evidence="18">H455</strain>
    </source>
</reference>
<feature type="transmembrane region" description="Helical" evidence="17">
    <location>
        <begin position="7"/>
        <end position="26"/>
    </location>
</feature>
<keyword evidence="12" id="KW-0594">Phospholipid biosynthesis</keyword>
<comment type="subcellular location">
    <subcellularLocation>
        <location evidence="1">Membrane</location>
        <topology evidence="1">Multi-pass membrane protein</topology>
    </subcellularLocation>
</comment>
<dbReference type="Proteomes" id="UP001059934">
    <property type="component" value="Chromosome"/>
</dbReference>
<dbReference type="PROSITE" id="PS00379">
    <property type="entry name" value="CDP_ALCOHOL_P_TRANSF"/>
    <property type="match status" value="1"/>
</dbReference>
<evidence type="ECO:0000256" key="5">
    <source>
        <dbReference type="ARBA" id="ARBA00014944"/>
    </source>
</evidence>
<dbReference type="InterPro" id="IPR043130">
    <property type="entry name" value="CDP-OH_PTrfase_TM_dom"/>
</dbReference>
<keyword evidence="6" id="KW-0444">Lipid biosynthesis</keyword>